<feature type="transmembrane region" description="Helical" evidence="1">
    <location>
        <begin position="157"/>
        <end position="174"/>
    </location>
</feature>
<evidence type="ECO:0000313" key="3">
    <source>
        <dbReference type="EMBL" id="MDT7832063.1"/>
    </source>
</evidence>
<dbReference type="RefSeq" id="WP_349241314.1">
    <property type="nucleotide sequence ID" value="NZ_JAVTTO010000002.1"/>
</dbReference>
<feature type="transmembrane region" description="Helical" evidence="1">
    <location>
        <begin position="134"/>
        <end position="151"/>
    </location>
</feature>
<feature type="domain" description="Phosphatidic acid phosphatase type 2/haloperoxidase" evidence="2">
    <location>
        <begin position="60"/>
        <end position="174"/>
    </location>
</feature>
<protein>
    <submittedName>
        <fullName evidence="3">Phosphatase PAP2 family protein</fullName>
    </submittedName>
</protein>
<reference evidence="3 4" key="1">
    <citation type="submission" date="2023-09" db="EMBL/GenBank/DDBJ databases">
        <title>Novel taxa isolated from Blanes Bay.</title>
        <authorList>
            <person name="Rey-Velasco X."/>
            <person name="Lucena T."/>
        </authorList>
    </citation>
    <scope>NUCLEOTIDE SEQUENCE [LARGE SCALE GENOMIC DNA]</scope>
    <source>
        <strain evidence="3 4">S356</strain>
    </source>
</reference>
<dbReference type="Gene3D" id="1.20.144.10">
    <property type="entry name" value="Phosphatidic acid phosphatase type 2/haloperoxidase"/>
    <property type="match status" value="2"/>
</dbReference>
<dbReference type="InterPro" id="IPR000326">
    <property type="entry name" value="PAP2/HPO"/>
</dbReference>
<dbReference type="Proteomes" id="UP001257277">
    <property type="component" value="Unassembled WGS sequence"/>
</dbReference>
<feature type="transmembrane region" description="Helical" evidence="1">
    <location>
        <begin position="26"/>
        <end position="47"/>
    </location>
</feature>
<dbReference type="SUPFAM" id="SSF48317">
    <property type="entry name" value="Acid phosphatase/Vanadium-dependent haloperoxidase"/>
    <property type="match status" value="1"/>
</dbReference>
<feature type="transmembrane region" description="Helical" evidence="1">
    <location>
        <begin position="59"/>
        <end position="78"/>
    </location>
</feature>
<organism evidence="3 4">
    <name type="scientific">Asprobacillus argus</name>
    <dbReference type="NCBI Taxonomy" id="3076534"/>
    <lineage>
        <taxon>Bacteria</taxon>
        <taxon>Pseudomonadati</taxon>
        <taxon>Bacteroidota</taxon>
        <taxon>Flavobacteriia</taxon>
        <taxon>Flavobacteriales</taxon>
        <taxon>Flavobacteriaceae</taxon>
        <taxon>Asprobacillus</taxon>
    </lineage>
</organism>
<keyword evidence="1" id="KW-0812">Transmembrane</keyword>
<dbReference type="PANTHER" id="PTHR14969">
    <property type="entry name" value="SPHINGOSINE-1-PHOSPHATE PHOSPHOHYDROLASE"/>
    <property type="match status" value="1"/>
</dbReference>
<proteinExistence type="predicted"/>
<gene>
    <name evidence="3" type="ORF">RQM59_06705</name>
</gene>
<dbReference type="Pfam" id="PF01569">
    <property type="entry name" value="PAP2"/>
    <property type="match status" value="1"/>
</dbReference>
<evidence type="ECO:0000259" key="2">
    <source>
        <dbReference type="SMART" id="SM00014"/>
    </source>
</evidence>
<name>A0ABU3LF62_9FLAO</name>
<evidence type="ECO:0000256" key="1">
    <source>
        <dbReference type="SAM" id="Phobius"/>
    </source>
</evidence>
<evidence type="ECO:0000313" key="4">
    <source>
        <dbReference type="Proteomes" id="UP001257277"/>
    </source>
</evidence>
<sequence>MLENILEKDRSLLVYLNNLGSEQWDAFWLFITNQFNWIPLFLFVFFLIIRKFGWKKGGIIILTMAVLVAFSDQFTNLIKDSVGRLRPNNDPGIQHLLRKLINPQSPSFISGHATTSTFFVMYTVLLFRKTYKYIWLLFLFPAVFAYSRVYLGVHFPLDIICGILTGILLGNLYYRLIKKIGPKLFV</sequence>
<accession>A0ABU3LF62</accession>
<dbReference type="PANTHER" id="PTHR14969:SF13">
    <property type="entry name" value="AT30094P"/>
    <property type="match status" value="1"/>
</dbReference>
<keyword evidence="4" id="KW-1185">Reference proteome</keyword>
<dbReference type="EMBL" id="JAVTTO010000002">
    <property type="protein sequence ID" value="MDT7832063.1"/>
    <property type="molecule type" value="Genomic_DNA"/>
</dbReference>
<keyword evidence="1" id="KW-1133">Transmembrane helix</keyword>
<keyword evidence="1" id="KW-0472">Membrane</keyword>
<comment type="caution">
    <text evidence="3">The sequence shown here is derived from an EMBL/GenBank/DDBJ whole genome shotgun (WGS) entry which is preliminary data.</text>
</comment>
<dbReference type="InterPro" id="IPR036938">
    <property type="entry name" value="PAP2/HPO_sf"/>
</dbReference>
<dbReference type="SMART" id="SM00014">
    <property type="entry name" value="acidPPc"/>
    <property type="match status" value="1"/>
</dbReference>
<feature type="transmembrane region" description="Helical" evidence="1">
    <location>
        <begin position="108"/>
        <end position="127"/>
    </location>
</feature>